<dbReference type="AlphaFoldDB" id="A0AAW1VAA7"/>
<reference evidence="9 10" key="1">
    <citation type="submission" date="2023-03" db="EMBL/GenBank/DDBJ databases">
        <title>Genome insight into feeding habits of ladybird beetles.</title>
        <authorList>
            <person name="Li H.-S."/>
            <person name="Huang Y.-H."/>
            <person name="Pang H."/>
        </authorList>
    </citation>
    <scope>NUCLEOTIDE SEQUENCE [LARGE SCALE GENOMIC DNA]</scope>
    <source>
        <strain evidence="9">SYSU_2023b</strain>
        <tissue evidence="9">Whole body</tissue>
    </source>
</reference>
<protein>
    <recommendedName>
        <fullName evidence="8">Fringe-like glycosyltransferase domain-containing protein</fullName>
    </recommendedName>
</protein>
<keyword evidence="5" id="KW-0735">Signal-anchor</keyword>
<evidence type="ECO:0000256" key="5">
    <source>
        <dbReference type="ARBA" id="ARBA00022968"/>
    </source>
</evidence>
<keyword evidence="3" id="KW-0808">Transferase</keyword>
<evidence type="ECO:0000256" key="2">
    <source>
        <dbReference type="ARBA" id="ARBA00022676"/>
    </source>
</evidence>
<evidence type="ECO:0000256" key="3">
    <source>
        <dbReference type="ARBA" id="ARBA00022679"/>
    </source>
</evidence>
<sequence>MSIRNHFDVEKDDGIPGEFGINYQKNTYDCQNTRRSGGKFISTGEKIRLPDDVTMGYIIEHLLKKPLTVVDQFHSHLEPMKFIRRDMLKDQISFSYSRNKEEWNVVKIEGFDVKYDANRFLSLHCFLFPQTLFCPR</sequence>
<gene>
    <name evidence="9" type="ORF">WA026_007051</name>
</gene>
<feature type="domain" description="Fringe-like glycosyltransferase" evidence="8">
    <location>
        <begin position="34"/>
        <end position="118"/>
    </location>
</feature>
<keyword evidence="7" id="KW-0472">Membrane</keyword>
<evidence type="ECO:0000259" key="8">
    <source>
        <dbReference type="Pfam" id="PF02434"/>
    </source>
</evidence>
<evidence type="ECO:0000256" key="7">
    <source>
        <dbReference type="ARBA" id="ARBA00023136"/>
    </source>
</evidence>
<dbReference type="GO" id="GO:0016757">
    <property type="term" value="F:glycosyltransferase activity"/>
    <property type="evidence" value="ECO:0007669"/>
    <property type="project" value="UniProtKB-KW"/>
</dbReference>
<dbReference type="InterPro" id="IPR003378">
    <property type="entry name" value="Fringe-like_glycosylTrfase"/>
</dbReference>
<name>A0AAW1VAA7_9CUCU</name>
<dbReference type="EMBL" id="JARQZJ010000123">
    <property type="protein sequence ID" value="KAK9889672.1"/>
    <property type="molecule type" value="Genomic_DNA"/>
</dbReference>
<evidence type="ECO:0000256" key="4">
    <source>
        <dbReference type="ARBA" id="ARBA00022692"/>
    </source>
</evidence>
<dbReference type="Pfam" id="PF02434">
    <property type="entry name" value="Fringe"/>
    <property type="match status" value="1"/>
</dbReference>
<dbReference type="Proteomes" id="UP001431783">
    <property type="component" value="Unassembled WGS sequence"/>
</dbReference>
<keyword evidence="6" id="KW-1133">Transmembrane helix</keyword>
<comment type="caution">
    <text evidence="9">The sequence shown here is derived from an EMBL/GenBank/DDBJ whole genome shotgun (WGS) entry which is preliminary data.</text>
</comment>
<dbReference type="GO" id="GO:0016020">
    <property type="term" value="C:membrane"/>
    <property type="evidence" value="ECO:0007669"/>
    <property type="project" value="UniProtKB-SubCell"/>
</dbReference>
<accession>A0AAW1VAA7</accession>
<organism evidence="9 10">
    <name type="scientific">Henosepilachna vigintioctopunctata</name>
    <dbReference type="NCBI Taxonomy" id="420089"/>
    <lineage>
        <taxon>Eukaryota</taxon>
        <taxon>Metazoa</taxon>
        <taxon>Ecdysozoa</taxon>
        <taxon>Arthropoda</taxon>
        <taxon>Hexapoda</taxon>
        <taxon>Insecta</taxon>
        <taxon>Pterygota</taxon>
        <taxon>Neoptera</taxon>
        <taxon>Endopterygota</taxon>
        <taxon>Coleoptera</taxon>
        <taxon>Polyphaga</taxon>
        <taxon>Cucujiformia</taxon>
        <taxon>Coccinelloidea</taxon>
        <taxon>Coccinellidae</taxon>
        <taxon>Epilachninae</taxon>
        <taxon>Epilachnini</taxon>
        <taxon>Henosepilachna</taxon>
    </lineage>
</organism>
<evidence type="ECO:0000313" key="10">
    <source>
        <dbReference type="Proteomes" id="UP001431783"/>
    </source>
</evidence>
<proteinExistence type="predicted"/>
<evidence type="ECO:0000256" key="1">
    <source>
        <dbReference type="ARBA" id="ARBA00004606"/>
    </source>
</evidence>
<comment type="subcellular location">
    <subcellularLocation>
        <location evidence="1">Membrane</location>
        <topology evidence="1">Single-pass type II membrane protein</topology>
    </subcellularLocation>
</comment>
<evidence type="ECO:0000313" key="9">
    <source>
        <dbReference type="EMBL" id="KAK9889672.1"/>
    </source>
</evidence>
<keyword evidence="2" id="KW-0328">Glycosyltransferase</keyword>
<keyword evidence="10" id="KW-1185">Reference proteome</keyword>
<evidence type="ECO:0000256" key="6">
    <source>
        <dbReference type="ARBA" id="ARBA00022989"/>
    </source>
</evidence>
<dbReference type="Gene3D" id="3.90.550.50">
    <property type="match status" value="1"/>
</dbReference>
<keyword evidence="4" id="KW-0812">Transmembrane</keyword>